<dbReference type="SUPFAM" id="SSF49899">
    <property type="entry name" value="Concanavalin A-like lectins/glucanases"/>
    <property type="match status" value="1"/>
</dbReference>
<dbReference type="PANTHER" id="PTHR24543">
    <property type="entry name" value="MULTICOPPER OXIDASE-RELATED"/>
    <property type="match status" value="1"/>
</dbReference>
<dbReference type="AlphaFoldDB" id="A0A2B4S359"/>
<dbReference type="InterPro" id="IPR000421">
    <property type="entry name" value="FA58C"/>
</dbReference>
<dbReference type="EMBL" id="LSMT01000180">
    <property type="protein sequence ID" value="PFX24321.1"/>
    <property type="molecule type" value="Genomic_DNA"/>
</dbReference>
<dbReference type="OrthoDB" id="5984482at2759"/>
<dbReference type="InterPro" id="IPR008979">
    <property type="entry name" value="Galactose-bd-like_sf"/>
</dbReference>
<dbReference type="SUPFAM" id="SSF49785">
    <property type="entry name" value="Galactose-binding domain-like"/>
    <property type="match status" value="1"/>
</dbReference>
<dbReference type="PROSITE" id="PS01285">
    <property type="entry name" value="FA58C_1"/>
    <property type="match status" value="1"/>
</dbReference>
<dbReference type="InterPro" id="IPR013320">
    <property type="entry name" value="ConA-like_dom_sf"/>
</dbReference>
<dbReference type="CDD" id="cd00057">
    <property type="entry name" value="FA58C"/>
    <property type="match status" value="1"/>
</dbReference>
<gene>
    <name evidence="2" type="ORF">AWC38_SpisGene11100</name>
</gene>
<dbReference type="Gene3D" id="2.60.120.200">
    <property type="match status" value="1"/>
</dbReference>
<organism evidence="2 3">
    <name type="scientific">Stylophora pistillata</name>
    <name type="common">Smooth cauliflower coral</name>
    <dbReference type="NCBI Taxonomy" id="50429"/>
    <lineage>
        <taxon>Eukaryota</taxon>
        <taxon>Metazoa</taxon>
        <taxon>Cnidaria</taxon>
        <taxon>Anthozoa</taxon>
        <taxon>Hexacorallia</taxon>
        <taxon>Scleractinia</taxon>
        <taxon>Astrocoeniina</taxon>
        <taxon>Pocilloporidae</taxon>
        <taxon>Stylophora</taxon>
    </lineage>
</organism>
<evidence type="ECO:0000313" key="2">
    <source>
        <dbReference type="EMBL" id="PFX24321.1"/>
    </source>
</evidence>
<protein>
    <submittedName>
        <fullName evidence="2">Venom prothrombin activator oscutarin-C non-catalytic subunit</fullName>
    </submittedName>
</protein>
<evidence type="ECO:0000313" key="3">
    <source>
        <dbReference type="Proteomes" id="UP000225706"/>
    </source>
</evidence>
<evidence type="ECO:0000259" key="1">
    <source>
        <dbReference type="PROSITE" id="PS50022"/>
    </source>
</evidence>
<dbReference type="PROSITE" id="PS50022">
    <property type="entry name" value="FA58C_3"/>
    <property type="match status" value="1"/>
</dbReference>
<comment type="caution">
    <text evidence="2">The sequence shown here is derived from an EMBL/GenBank/DDBJ whole genome shotgun (WGS) entry which is preliminary data.</text>
</comment>
<name>A0A2B4S359_STYPI</name>
<feature type="domain" description="F5/8 type C" evidence="1">
    <location>
        <begin position="159"/>
        <end position="259"/>
    </location>
</feature>
<sequence length="282" mass="31111">MPGDQDRPLFNYKNSGSRGVRHWVVSGKLFVHFTKRDNSSTNYLRHTELKPEDGWKFVGASYDNTSGDAKLWVDGSEVQKFNIGANLSLATQDNVRMGLKIGDGKFLKGRIAQMQVYDVALSQEQILAIGSKTQVSGAIVILKLMQCYLCVIPTSFPGCQKPLGMERGIITDAQITASSQWDANHAAVNARLHLKAGGGKQGAWSAAANNQNQWLKVDLGSETDIRIIGTQGKNGYSQWVTSFKLDYSNDGSSFQHYRDPGSSPDKACNEIFDPKRFEKLPC</sequence>
<dbReference type="Gene3D" id="2.60.120.260">
    <property type="entry name" value="Galactose-binding domain-like"/>
    <property type="match status" value="1"/>
</dbReference>
<accession>A0A2B4S359</accession>
<dbReference type="Pfam" id="PF13385">
    <property type="entry name" value="Laminin_G_3"/>
    <property type="match status" value="1"/>
</dbReference>
<dbReference type="Proteomes" id="UP000225706">
    <property type="component" value="Unassembled WGS sequence"/>
</dbReference>
<reference evidence="3" key="1">
    <citation type="journal article" date="2017" name="bioRxiv">
        <title>Comparative analysis of the genomes of Stylophora pistillata and Acropora digitifera provides evidence for extensive differences between species of corals.</title>
        <authorList>
            <person name="Voolstra C.R."/>
            <person name="Li Y."/>
            <person name="Liew Y.J."/>
            <person name="Baumgarten S."/>
            <person name="Zoccola D."/>
            <person name="Flot J.-F."/>
            <person name="Tambutte S."/>
            <person name="Allemand D."/>
            <person name="Aranda M."/>
        </authorList>
    </citation>
    <scope>NUCLEOTIDE SEQUENCE [LARGE SCALE GENOMIC DNA]</scope>
</reference>
<dbReference type="PANTHER" id="PTHR24543:SF325">
    <property type="entry name" value="F5_8 TYPE C DOMAIN-CONTAINING PROTEIN"/>
    <property type="match status" value="1"/>
</dbReference>
<proteinExistence type="predicted"/>
<keyword evidence="3" id="KW-1185">Reference proteome</keyword>
<dbReference type="Pfam" id="PF00754">
    <property type="entry name" value="F5_F8_type_C"/>
    <property type="match status" value="1"/>
</dbReference>